<feature type="transmembrane region" description="Helical" evidence="2">
    <location>
        <begin position="36"/>
        <end position="58"/>
    </location>
</feature>
<dbReference type="PANTHER" id="PTHR11878:SF65">
    <property type="entry name" value="NA_CA-EXCHANGE PROTEIN, ISOFORM G"/>
    <property type="match status" value="1"/>
</dbReference>
<dbReference type="Proteomes" id="UP001412067">
    <property type="component" value="Unassembled WGS sequence"/>
</dbReference>
<keyword evidence="2" id="KW-0472">Membrane</keyword>
<dbReference type="PANTHER" id="PTHR11878">
    <property type="entry name" value="SODIUM/CALCIUM EXCHANGER"/>
    <property type="match status" value="1"/>
</dbReference>
<organism evidence="3 4">
    <name type="scientific">Platanthera guangdongensis</name>
    <dbReference type="NCBI Taxonomy" id="2320717"/>
    <lineage>
        <taxon>Eukaryota</taxon>
        <taxon>Viridiplantae</taxon>
        <taxon>Streptophyta</taxon>
        <taxon>Embryophyta</taxon>
        <taxon>Tracheophyta</taxon>
        <taxon>Spermatophyta</taxon>
        <taxon>Magnoliopsida</taxon>
        <taxon>Liliopsida</taxon>
        <taxon>Asparagales</taxon>
        <taxon>Orchidaceae</taxon>
        <taxon>Orchidoideae</taxon>
        <taxon>Orchideae</taxon>
        <taxon>Orchidinae</taxon>
        <taxon>Platanthera</taxon>
    </lineage>
</organism>
<reference evidence="3 4" key="1">
    <citation type="journal article" date="2022" name="Nat. Plants">
        <title>Genomes of leafy and leafless Platanthera orchids illuminate the evolution of mycoheterotrophy.</title>
        <authorList>
            <person name="Li M.H."/>
            <person name="Liu K.W."/>
            <person name="Li Z."/>
            <person name="Lu H.C."/>
            <person name="Ye Q.L."/>
            <person name="Zhang D."/>
            <person name="Wang J.Y."/>
            <person name="Li Y.F."/>
            <person name="Zhong Z.M."/>
            <person name="Liu X."/>
            <person name="Yu X."/>
            <person name="Liu D.K."/>
            <person name="Tu X.D."/>
            <person name="Liu B."/>
            <person name="Hao Y."/>
            <person name="Liao X.Y."/>
            <person name="Jiang Y.T."/>
            <person name="Sun W.H."/>
            <person name="Chen J."/>
            <person name="Chen Y.Q."/>
            <person name="Ai Y."/>
            <person name="Zhai J.W."/>
            <person name="Wu S.S."/>
            <person name="Zhou Z."/>
            <person name="Hsiao Y.Y."/>
            <person name="Wu W.L."/>
            <person name="Chen Y.Y."/>
            <person name="Lin Y.F."/>
            <person name="Hsu J.L."/>
            <person name="Li C.Y."/>
            <person name="Wang Z.W."/>
            <person name="Zhao X."/>
            <person name="Zhong W.Y."/>
            <person name="Ma X.K."/>
            <person name="Ma L."/>
            <person name="Huang J."/>
            <person name="Chen G.Z."/>
            <person name="Huang M.Z."/>
            <person name="Huang L."/>
            <person name="Peng D.H."/>
            <person name="Luo Y.B."/>
            <person name="Zou S.Q."/>
            <person name="Chen S.P."/>
            <person name="Lan S."/>
            <person name="Tsai W.C."/>
            <person name="Van de Peer Y."/>
            <person name="Liu Z.J."/>
        </authorList>
    </citation>
    <scope>NUCLEOTIDE SEQUENCE [LARGE SCALE GENOMIC DNA]</scope>
    <source>
        <strain evidence="3">Lor288</strain>
    </source>
</reference>
<proteinExistence type="predicted"/>
<evidence type="ECO:0000256" key="2">
    <source>
        <dbReference type="SAM" id="Phobius"/>
    </source>
</evidence>
<keyword evidence="1" id="KW-0406">Ion transport</keyword>
<dbReference type="InterPro" id="IPR051171">
    <property type="entry name" value="CaCA"/>
</dbReference>
<protein>
    <submittedName>
        <fullName evidence="3">Magnesium/proton exchanger 1</fullName>
    </submittedName>
</protein>
<evidence type="ECO:0000256" key="1">
    <source>
        <dbReference type="ARBA" id="ARBA00023065"/>
    </source>
</evidence>
<evidence type="ECO:0000313" key="4">
    <source>
        <dbReference type="Proteomes" id="UP001412067"/>
    </source>
</evidence>
<keyword evidence="2" id="KW-1133">Transmembrane helix</keyword>
<dbReference type="EMBL" id="JBBWWR010000005">
    <property type="protein sequence ID" value="KAK8967081.1"/>
    <property type="molecule type" value="Genomic_DNA"/>
</dbReference>
<name>A0ABR2MSP1_9ASPA</name>
<accession>A0ABR2MSP1</accession>
<keyword evidence="2" id="KW-0812">Transmembrane</keyword>
<evidence type="ECO:0000313" key="3">
    <source>
        <dbReference type="EMBL" id="KAK8967081.1"/>
    </source>
</evidence>
<keyword evidence="4" id="KW-1185">Reference proteome</keyword>
<sequence>MLILEEVGMEERNSVFLHGKSSLLHNEVFLFRGVRAFLYFSALGYCFIGLSVITARFFRSMEKIVKQTREITKIDPYTNTKVIKHERVWNYAIADISLLAFGTSFPQISLATIDAIRNIGQLNAGASTTRSTVTYLIKYSILAKECLFKAVSVFMDEQAYHAISNDMLVKAGMIQVASLQVWSPKVITIWEASLTVVQFFLLLLHAYAQDKRWLYLSIPINSGERPEEWVPREDILFKPNGGEYEEVSTHQASKDFNDIVDIFSIHSDNDKGDHGFESENNLVA</sequence>
<keyword evidence="1" id="KW-0813">Transport</keyword>
<comment type="caution">
    <text evidence="3">The sequence shown here is derived from an EMBL/GenBank/DDBJ whole genome shotgun (WGS) entry which is preliminary data.</text>
</comment>
<gene>
    <name evidence="3" type="primary">MHX1</name>
    <name evidence="3" type="ORF">KSP40_PGU006126</name>
</gene>